<dbReference type="InterPro" id="IPR027417">
    <property type="entry name" value="P-loop_NTPase"/>
</dbReference>
<evidence type="ECO:0000259" key="3">
    <source>
        <dbReference type="Pfam" id="PF24883"/>
    </source>
</evidence>
<keyword evidence="5" id="KW-0436">Ligase</keyword>
<proteinExistence type="predicted"/>
<dbReference type="SUPFAM" id="SSF52540">
    <property type="entry name" value="P-loop containing nucleoside triphosphate hydrolases"/>
    <property type="match status" value="1"/>
</dbReference>
<keyword evidence="1" id="KW-0677">Repeat</keyword>
<dbReference type="PANTHER" id="PTHR10039">
    <property type="entry name" value="AMELOGENIN"/>
    <property type="match status" value="1"/>
</dbReference>
<reference evidence="5" key="1">
    <citation type="submission" date="2020-04" db="EMBL/GenBank/DDBJ databases">
        <authorList>
            <person name="Alioto T."/>
            <person name="Alioto T."/>
            <person name="Gomez Garrido J."/>
        </authorList>
    </citation>
    <scope>NUCLEOTIDE SEQUENCE</scope>
    <source>
        <strain evidence="5">A484AB</strain>
    </source>
</reference>
<dbReference type="OrthoDB" id="5953391at2759"/>
<dbReference type="Pfam" id="PF24883">
    <property type="entry name" value="NPHP3_N"/>
    <property type="match status" value="1"/>
</dbReference>
<dbReference type="InterPro" id="IPR058056">
    <property type="entry name" value="WH_TANC1/2"/>
</dbReference>
<accession>A0A7D9HPY9</accession>
<dbReference type="Pfam" id="PF25521">
    <property type="entry name" value="WHD_TANC1"/>
    <property type="match status" value="1"/>
</dbReference>
<comment type="caution">
    <text evidence="5">The sequence shown here is derived from an EMBL/GenBank/DDBJ whole genome shotgun (WGS) entry which is preliminary data.</text>
</comment>
<dbReference type="PANTHER" id="PTHR10039:SF14">
    <property type="entry name" value="NACHT DOMAIN-CONTAINING PROTEIN"/>
    <property type="match status" value="1"/>
</dbReference>
<dbReference type="Gene3D" id="2.130.10.10">
    <property type="entry name" value="YVTN repeat-like/Quinoprotein amine dehydrogenase"/>
    <property type="match status" value="1"/>
</dbReference>
<evidence type="ECO:0000313" key="5">
    <source>
        <dbReference type="EMBL" id="CAB3987998.1"/>
    </source>
</evidence>
<dbReference type="Proteomes" id="UP001152795">
    <property type="component" value="Unassembled WGS sequence"/>
</dbReference>
<protein>
    <submittedName>
        <fullName evidence="5">E3 ubiquitin- ligase DZIP3</fullName>
    </submittedName>
</protein>
<evidence type="ECO:0000259" key="2">
    <source>
        <dbReference type="Pfam" id="PF18738"/>
    </source>
</evidence>
<gene>
    <name evidence="5" type="ORF">PACLA_8A081762</name>
</gene>
<keyword evidence="6" id="KW-1185">Reference proteome</keyword>
<feature type="domain" description="DZIP3-like HEPN" evidence="2">
    <location>
        <begin position="45"/>
        <end position="184"/>
    </location>
</feature>
<evidence type="ECO:0000256" key="1">
    <source>
        <dbReference type="ARBA" id="ARBA00022737"/>
    </source>
</evidence>
<name>A0A7D9HPY9_PARCT</name>
<feature type="domain" description="Nephrocystin 3-like N-terminal" evidence="3">
    <location>
        <begin position="233"/>
        <end position="398"/>
    </location>
</feature>
<organism evidence="5 6">
    <name type="scientific">Paramuricea clavata</name>
    <name type="common">Red gorgonian</name>
    <name type="synonym">Violescent sea-whip</name>
    <dbReference type="NCBI Taxonomy" id="317549"/>
    <lineage>
        <taxon>Eukaryota</taxon>
        <taxon>Metazoa</taxon>
        <taxon>Cnidaria</taxon>
        <taxon>Anthozoa</taxon>
        <taxon>Octocorallia</taxon>
        <taxon>Malacalcyonacea</taxon>
        <taxon>Plexauridae</taxon>
        <taxon>Paramuricea</taxon>
    </lineage>
</organism>
<dbReference type="Gene3D" id="3.40.50.300">
    <property type="entry name" value="P-loop containing nucleotide triphosphate hydrolases"/>
    <property type="match status" value="1"/>
</dbReference>
<feature type="domain" description="TANC1/2-like winged helix" evidence="4">
    <location>
        <begin position="535"/>
        <end position="592"/>
    </location>
</feature>
<evidence type="ECO:0000313" key="6">
    <source>
        <dbReference type="Proteomes" id="UP001152795"/>
    </source>
</evidence>
<dbReference type="InterPro" id="IPR015943">
    <property type="entry name" value="WD40/YVTN_repeat-like_dom_sf"/>
</dbReference>
<dbReference type="InterPro" id="IPR056884">
    <property type="entry name" value="NPHP3-like_N"/>
</dbReference>
<sequence>MASSSTSSMLGNSDQTSNGTKLMRLILDGGTEALRNVFRNIHAAGNLQVVLYINQRILSNLKKSKIINQKQWDKLYPVPPNRPNINDLDVTLLSVLLRNICGLSPPCSGWDNKPNVGDHSVVADIVRIKLFRNERFGHIAKTAVNTADFKIFWAEISLPLVRLGIDRKEIDRLENEECAEEEVENVLNDIKDDVKALTKKDKESRSDGILNKHLVWCDFQTEIELYNAKFTKGTREWVFENLSTWFNDETSKSRAFVICGLPGMGKSVIAAVICKRFAEHVGASHFFQYNNSQYSNPNFFLQSLAWHLCKIVPLYKEALIQKLSGNLGQSLNSMNIEGLFSILFKEPFSGIAEPGKRILIVLDAVDESEYHGRDELANLISDQLHKTPSYIRFVITTRPEKNLLDKFKELNPLYVEPNDIRNLNDIILVLQERISTANRPTKDFINNIAETSGGLMLNAFFLSEMFKDEPSILSSSNSLPKGVKEYYKKYFQRLERELNLLEISDDKFLSFLSALAVANEALPEAFVTTLFGFKNSPTARRKVTKAINSISSLLVLTEDKSISIFHKSIRDWLVDNSEHDYSVDVQYGHKILFDICVKILDDLKKTGVSNEGLACVAVKYALKHCIEHLLSGPEDREKLVCFVSYYVADLEVMFASVCVNVDLTLNNCSRLMNHEIYKNVSENIRKTLNRLIFVIGKFDILFRDYPQTFLQNVYFEGGEELSFKASNLLQTRYKDITYLELVNKDRKNDALEARFLLSGKISGIDISPKHDYVICSYIAGGIELFSLAAGKSEWKIQDFLVKVPAVPFIPDRNYDTCTLPHCIVFHPHESLILPGRLDKVLTLQGTFTVSPFQSDEASSIFTNCCFSLDGNRMVTYFSNCLIVWNVLSAIKERCLPCNTLYSFSFTASGNFLGTTDIENAFAVYDVTNDYKVISKRIDCNSPVEIVSTLDQNLWLCSVHQWLQVVNHNLFISSSRCHLNKIVLPSNVHSSRELQRFLQRPEQSWFSRVKKNLTNKFGLSRYAAIRYVLTEDHGVLVFSCNSNIMSVFNIEGLMNTEEQEPNINDAVVSDISTNGDFVYLNNRVTKRFTICELGTKDKHLKVFPESNKLSFQVVRDGVILLRDSDTPELWSSDLAERLASFDKLAGTSRCLSVSDEVIACVYEDSIKFFDVFSEQITCTTIFKEGILLVHACSIKYYVLAETVSNEIPFWDYALMQSGKTSLLKDGEIVKGWGNVFDTQLREIFAEFSPEGNRLALSSTASNKIVIFDVVSKGFLAHVPIYVAFYDLLWLKFFDDENLLCSSANRMLYFINVERGEILTCVDVGDNPVPISICRKRGIVCAGLDWSENFDLIKVALPR</sequence>
<dbReference type="InterPro" id="IPR041249">
    <property type="entry name" value="HEPN_DZIP3"/>
</dbReference>
<dbReference type="SUPFAM" id="SSF82171">
    <property type="entry name" value="DPP6 N-terminal domain-like"/>
    <property type="match status" value="1"/>
</dbReference>
<evidence type="ECO:0000259" key="4">
    <source>
        <dbReference type="Pfam" id="PF25521"/>
    </source>
</evidence>
<dbReference type="Pfam" id="PF18738">
    <property type="entry name" value="HEPN_DZIP3"/>
    <property type="match status" value="1"/>
</dbReference>
<dbReference type="GO" id="GO:0016874">
    <property type="term" value="F:ligase activity"/>
    <property type="evidence" value="ECO:0007669"/>
    <property type="project" value="UniProtKB-KW"/>
</dbReference>
<dbReference type="EMBL" id="CACRXK020001262">
    <property type="protein sequence ID" value="CAB3987998.1"/>
    <property type="molecule type" value="Genomic_DNA"/>
</dbReference>